<dbReference type="PANTHER" id="PTHR11496:SF102">
    <property type="entry name" value="ALCOHOL DEHYDROGENASE 4"/>
    <property type="match status" value="1"/>
</dbReference>
<comment type="caution">
    <text evidence="7">The sequence shown here is derived from an EMBL/GenBank/DDBJ whole genome shotgun (WGS) entry which is preliminary data.</text>
</comment>
<dbReference type="GO" id="GO:0004022">
    <property type="term" value="F:alcohol dehydrogenase (NAD+) activity"/>
    <property type="evidence" value="ECO:0007669"/>
    <property type="project" value="TreeGrafter"/>
</dbReference>
<keyword evidence="4" id="KW-0520">NAD</keyword>
<evidence type="ECO:0000256" key="1">
    <source>
        <dbReference type="ARBA" id="ARBA00001962"/>
    </source>
</evidence>
<dbReference type="FunFam" id="3.40.50.1970:FF:000003">
    <property type="entry name" value="Alcohol dehydrogenase, iron-containing"/>
    <property type="match status" value="1"/>
</dbReference>
<accession>A0A150QCX7</accession>
<dbReference type="Pfam" id="PF00465">
    <property type="entry name" value="Fe-ADH"/>
    <property type="match status" value="1"/>
</dbReference>
<dbReference type="SUPFAM" id="SSF56796">
    <property type="entry name" value="Dehydroquinate synthase-like"/>
    <property type="match status" value="1"/>
</dbReference>
<dbReference type="InterPro" id="IPR056798">
    <property type="entry name" value="ADH_Fe_C"/>
</dbReference>
<evidence type="ECO:0000259" key="5">
    <source>
        <dbReference type="Pfam" id="PF00465"/>
    </source>
</evidence>
<dbReference type="InterPro" id="IPR018211">
    <property type="entry name" value="ADH_Fe_CS"/>
</dbReference>
<reference evidence="7 8" key="1">
    <citation type="submission" date="2014-02" db="EMBL/GenBank/DDBJ databases">
        <title>The small core and large imbalanced accessory genome model reveals a collaborative survival strategy of Sorangium cellulosum strains in nature.</title>
        <authorList>
            <person name="Han K."/>
            <person name="Peng R."/>
            <person name="Blom J."/>
            <person name="Li Y.-Z."/>
        </authorList>
    </citation>
    <scope>NUCLEOTIDE SEQUENCE [LARGE SCALE GENOMIC DNA]</scope>
    <source>
        <strain evidence="7 8">So0008-312</strain>
    </source>
</reference>
<organism evidence="7 8">
    <name type="scientific">Sorangium cellulosum</name>
    <name type="common">Polyangium cellulosum</name>
    <dbReference type="NCBI Taxonomy" id="56"/>
    <lineage>
        <taxon>Bacteria</taxon>
        <taxon>Pseudomonadati</taxon>
        <taxon>Myxococcota</taxon>
        <taxon>Polyangia</taxon>
        <taxon>Polyangiales</taxon>
        <taxon>Polyangiaceae</taxon>
        <taxon>Sorangium</taxon>
    </lineage>
</organism>
<evidence type="ECO:0000259" key="6">
    <source>
        <dbReference type="Pfam" id="PF25137"/>
    </source>
</evidence>
<name>A0A150QCX7_SORCE</name>
<dbReference type="PROSITE" id="PS00060">
    <property type="entry name" value="ADH_IRON_2"/>
    <property type="match status" value="1"/>
</dbReference>
<dbReference type="Proteomes" id="UP000075260">
    <property type="component" value="Unassembled WGS sequence"/>
</dbReference>
<dbReference type="InterPro" id="IPR039697">
    <property type="entry name" value="Alcohol_dehydrogenase_Fe"/>
</dbReference>
<sequence length="382" mass="39708">MSQFTVWSFPTRILFGVGVVGQTGAEARRLGASRALIVTDKGVVRSGLLEPVAASLRNEGVEVAVFDDVLGNPIEKNVHDGVAAFREARADLVVALGGGSPLDVGKLVRLGVNHTRPLVDYDDATGGDRFITPDVPPMLAIPTTAGTGSEVGRSGVVTLDVNHRKTVIFSPYLLANAALLDPELTRSMPAFLTAATGFDALTHCVEAYVAKGDHPMADGIALEGIRLAAAHLERAVSHGNDLDARGGMMKAAMMGAVAFQKGLGACHSLAHPLSSECGLHHGLANALCLPPVVEFNVAAAGPRLARVAALLGGPEDAAACADAIRALRTRIGLAAGLEKAGVRRDKLDALADLAAQDACHSCNPRPCSREDLRKLYEASFAG</sequence>
<keyword evidence="3" id="KW-0560">Oxidoreductase</keyword>
<dbReference type="PANTHER" id="PTHR11496">
    <property type="entry name" value="ALCOHOL DEHYDROGENASE"/>
    <property type="match status" value="1"/>
</dbReference>
<dbReference type="PROSITE" id="PS00913">
    <property type="entry name" value="ADH_IRON_1"/>
    <property type="match status" value="1"/>
</dbReference>
<dbReference type="Pfam" id="PF25137">
    <property type="entry name" value="ADH_Fe_C"/>
    <property type="match status" value="1"/>
</dbReference>
<evidence type="ECO:0000313" key="8">
    <source>
        <dbReference type="Proteomes" id="UP000075260"/>
    </source>
</evidence>
<gene>
    <name evidence="7" type="ORF">BE15_37865</name>
</gene>
<evidence type="ECO:0000256" key="3">
    <source>
        <dbReference type="ARBA" id="ARBA00023002"/>
    </source>
</evidence>
<comment type="similarity">
    <text evidence="2">Belongs to the iron-containing alcohol dehydrogenase family.</text>
</comment>
<dbReference type="AlphaFoldDB" id="A0A150QCX7"/>
<dbReference type="Gene3D" id="3.40.50.1970">
    <property type="match status" value="1"/>
</dbReference>
<dbReference type="GO" id="GO:0046872">
    <property type="term" value="F:metal ion binding"/>
    <property type="evidence" value="ECO:0007669"/>
    <property type="project" value="InterPro"/>
</dbReference>
<evidence type="ECO:0000256" key="2">
    <source>
        <dbReference type="ARBA" id="ARBA00007358"/>
    </source>
</evidence>
<comment type="cofactor">
    <cofactor evidence="1">
        <name>Fe cation</name>
        <dbReference type="ChEBI" id="CHEBI:24875"/>
    </cofactor>
</comment>
<dbReference type="Gene3D" id="1.20.1090.10">
    <property type="entry name" value="Dehydroquinate synthase-like - alpha domain"/>
    <property type="match status" value="1"/>
</dbReference>
<evidence type="ECO:0000256" key="4">
    <source>
        <dbReference type="ARBA" id="ARBA00023027"/>
    </source>
</evidence>
<dbReference type="FunFam" id="1.20.1090.10:FF:000001">
    <property type="entry name" value="Aldehyde-alcohol dehydrogenase"/>
    <property type="match status" value="1"/>
</dbReference>
<dbReference type="InterPro" id="IPR001670">
    <property type="entry name" value="ADH_Fe/GldA"/>
</dbReference>
<evidence type="ECO:0000313" key="7">
    <source>
        <dbReference type="EMBL" id="KYF65809.1"/>
    </source>
</evidence>
<proteinExistence type="inferred from homology"/>
<feature type="domain" description="Fe-containing alcohol dehydrogenase-like C-terminal" evidence="6">
    <location>
        <begin position="193"/>
        <end position="379"/>
    </location>
</feature>
<dbReference type="EMBL" id="JEMA01000801">
    <property type="protein sequence ID" value="KYF65809.1"/>
    <property type="molecule type" value="Genomic_DNA"/>
</dbReference>
<dbReference type="CDD" id="cd14861">
    <property type="entry name" value="Fe-ADH-like"/>
    <property type="match status" value="1"/>
</dbReference>
<protein>
    <submittedName>
        <fullName evidence="7">Alcohol dehydrogenase</fullName>
    </submittedName>
</protein>
<feature type="domain" description="Alcohol dehydrogenase iron-type/glycerol dehydrogenase GldA" evidence="5">
    <location>
        <begin position="10"/>
        <end position="182"/>
    </location>
</feature>
<dbReference type="OrthoDB" id="9778433at2"/>